<reference evidence="3 4" key="1">
    <citation type="submission" date="2024-05" db="EMBL/GenBank/DDBJ databases">
        <title>A draft genome resource for the thread blight pathogen Marasmius tenuissimus strain MS-2.</title>
        <authorList>
            <person name="Yulfo-Soto G.E."/>
            <person name="Baruah I.K."/>
            <person name="Amoako-Attah I."/>
            <person name="Bukari Y."/>
            <person name="Meinhardt L.W."/>
            <person name="Bailey B.A."/>
            <person name="Cohen S.P."/>
        </authorList>
    </citation>
    <scope>NUCLEOTIDE SEQUENCE [LARGE SCALE GENOMIC DNA]</scope>
    <source>
        <strain evidence="3 4">MS-2</strain>
    </source>
</reference>
<proteinExistence type="predicted"/>
<dbReference type="Gene3D" id="3.60.130.30">
    <property type="match status" value="1"/>
</dbReference>
<dbReference type="EMBL" id="JBBXMP010000146">
    <property type="protein sequence ID" value="KAL0061160.1"/>
    <property type="molecule type" value="Genomic_DNA"/>
</dbReference>
<feature type="compositionally biased region" description="Basic and acidic residues" evidence="2">
    <location>
        <begin position="192"/>
        <end position="202"/>
    </location>
</feature>
<evidence type="ECO:0000313" key="4">
    <source>
        <dbReference type="Proteomes" id="UP001437256"/>
    </source>
</evidence>
<evidence type="ECO:0000256" key="2">
    <source>
        <dbReference type="SAM" id="MobiDB-lite"/>
    </source>
</evidence>
<feature type="coiled-coil region" evidence="1">
    <location>
        <begin position="67"/>
        <end position="94"/>
    </location>
</feature>
<feature type="compositionally biased region" description="Acidic residues" evidence="2">
    <location>
        <begin position="498"/>
        <end position="512"/>
    </location>
</feature>
<feature type="compositionally biased region" description="Basic residues" evidence="2">
    <location>
        <begin position="172"/>
        <end position="191"/>
    </location>
</feature>
<dbReference type="Proteomes" id="UP001437256">
    <property type="component" value="Unassembled WGS sequence"/>
</dbReference>
<name>A0ABR2ZIV8_9AGAR</name>
<evidence type="ECO:0000256" key="1">
    <source>
        <dbReference type="SAM" id="Coils"/>
    </source>
</evidence>
<evidence type="ECO:0000313" key="3">
    <source>
        <dbReference type="EMBL" id="KAL0061160.1"/>
    </source>
</evidence>
<accession>A0ABR2ZIV8</accession>
<feature type="region of interest" description="Disordered" evidence="2">
    <location>
        <begin position="157"/>
        <end position="206"/>
    </location>
</feature>
<gene>
    <name evidence="3" type="ORF">AAF712_012030</name>
</gene>
<feature type="compositionally biased region" description="Basic and acidic residues" evidence="2">
    <location>
        <begin position="160"/>
        <end position="171"/>
    </location>
</feature>
<protein>
    <submittedName>
        <fullName evidence="3">Uncharacterized protein</fullName>
    </submittedName>
</protein>
<feature type="region of interest" description="Disordered" evidence="2">
    <location>
        <begin position="488"/>
        <end position="520"/>
    </location>
</feature>
<organism evidence="3 4">
    <name type="scientific">Marasmius tenuissimus</name>
    <dbReference type="NCBI Taxonomy" id="585030"/>
    <lineage>
        <taxon>Eukaryota</taxon>
        <taxon>Fungi</taxon>
        <taxon>Dikarya</taxon>
        <taxon>Basidiomycota</taxon>
        <taxon>Agaricomycotina</taxon>
        <taxon>Agaricomycetes</taxon>
        <taxon>Agaricomycetidae</taxon>
        <taxon>Agaricales</taxon>
        <taxon>Marasmiineae</taxon>
        <taxon>Marasmiaceae</taxon>
        <taxon>Marasmius</taxon>
    </lineage>
</organism>
<keyword evidence="4" id="KW-1185">Reference proteome</keyword>
<sequence length="520" mass="58731">MTARDKIKVMAPHTASYTPVHEVPDLRLDANAKRSPEKQEEKIPEDYLRRLRAAYPHIQKFKTNFTFSALQKDARRQKDTLKKLEAEIAKMQRDDYNIQAASAIFYTADDIPLFVYLGRRSGDMTGGDTKLPLKDQDMHERLLQTIDGKDSVFRAQEAQRQADKAEQLKTARREKRRRTRASHSGKNPRKAAKIDEGFSQHNDEDEIDREEEVQVFYDGLQPNMVERYYETVHSLCAFNPPDDDTTAKRHGVSEDGFRHTFDLEAGVQWTENLKDSGEKVYSKDGGVSGVEPAGVMHLVEAWHQRGNINKGLYMSTFLSGAGQAIQATRHYYEANFTLERCIESAVQVFFPDLYPVLAHVREAGRAFQSSREGGVYLGRAVVYKLQLFNHIDQKDCGISASFPAGHFVGGYLLIPQLGAKFLYAPGDVAIFYASLLFHTVTPWEAKPMKATDVVTPGRVGTVMFNPEGAVDVLKDKPKGWGMSTVFGKLPSSKPCRLEEEEVDEEEGYESEEPTVPNRHS</sequence>
<keyword evidence="1" id="KW-0175">Coiled coil</keyword>
<comment type="caution">
    <text evidence="3">The sequence shown here is derived from an EMBL/GenBank/DDBJ whole genome shotgun (WGS) entry which is preliminary data.</text>
</comment>